<dbReference type="RefSeq" id="WP_095673886.1">
    <property type="nucleotide sequence ID" value="NZ_CP016773.1"/>
</dbReference>
<feature type="transmembrane region" description="Helical" evidence="1">
    <location>
        <begin position="197"/>
        <end position="219"/>
    </location>
</feature>
<proteinExistence type="predicted"/>
<feature type="transmembrane region" description="Helical" evidence="1">
    <location>
        <begin position="138"/>
        <end position="159"/>
    </location>
</feature>
<gene>
    <name evidence="2" type="ORF">A1sIA56_05290</name>
</gene>
<accession>A0A249KHM4</accession>
<sequence>MQRVLSVSLSHVLRSVAFLLLPFSFIALIAWATAGSASGSTTDPIRGAVWIWLGAHHIPFQLSLPPTGLAGYLTYLPIGGVVLPFIAIRSAFNRAVDRLQGDFHDINAVRIIFSSFYMALATALAFLSKSTAVTPQWYLAPVITFLIALIATLTAGYRVNPSRPLRIAARITALILGASLIALSILIFANFSLVKAISISLEPGFFGGVLLLFLNILYLPNAAVALAAYFSGTGLAVGAGTIVSPLSYDLGQIPALPLLGVLPTQKHPWALLGVLLFIALGVLLARWSLVLGITTLIQSYAFTVVCLIGLGYLASGSLITVEMGAMGVSIWKFALSTALEIGIGAAATTVVMNRSNR</sequence>
<keyword evidence="1" id="KW-0812">Transmembrane</keyword>
<evidence type="ECO:0000256" key="1">
    <source>
        <dbReference type="SAM" id="Phobius"/>
    </source>
</evidence>
<feature type="transmembrane region" description="Helical" evidence="1">
    <location>
        <begin position="226"/>
        <end position="248"/>
    </location>
</feature>
<dbReference type="Pfam" id="PF19877">
    <property type="entry name" value="DUF6350"/>
    <property type="match status" value="1"/>
</dbReference>
<keyword evidence="1" id="KW-0472">Membrane</keyword>
<keyword evidence="3" id="KW-1185">Reference proteome</keyword>
<protein>
    <submittedName>
        <fullName evidence="2">Uncharacterized protein</fullName>
    </submittedName>
</protein>
<feature type="transmembrane region" description="Helical" evidence="1">
    <location>
        <begin position="12"/>
        <end position="34"/>
    </location>
</feature>
<keyword evidence="1" id="KW-1133">Transmembrane helix</keyword>
<feature type="transmembrane region" description="Helical" evidence="1">
    <location>
        <begin position="69"/>
        <end position="88"/>
    </location>
</feature>
<dbReference type="Proteomes" id="UP000217215">
    <property type="component" value="Chromosome"/>
</dbReference>
<name>A0A249KHM4_9ACTN</name>
<dbReference type="OrthoDB" id="5177991at2"/>
<dbReference type="KEGG" id="psuf:A1sIA56_05290"/>
<feature type="transmembrane region" description="Helical" evidence="1">
    <location>
        <begin position="171"/>
        <end position="191"/>
    </location>
</feature>
<reference evidence="2 3" key="1">
    <citation type="submission" date="2016-07" db="EMBL/GenBank/DDBJ databases">
        <title>High microdiversification within the ubiquitous acI lineage of Actinobacteria.</title>
        <authorList>
            <person name="Neuenschwander S.M."/>
            <person name="Salcher M."/>
            <person name="Ghai R."/>
            <person name="Pernthaler J."/>
        </authorList>
    </citation>
    <scope>NUCLEOTIDE SEQUENCE [LARGE SCALE GENOMIC DNA]</scope>
    <source>
        <strain evidence="2">MMS-IA-56</strain>
    </source>
</reference>
<organism evidence="2 3">
    <name type="scientific">Candidatus Planktophila sulfonica</name>
    <dbReference type="NCBI Taxonomy" id="1884904"/>
    <lineage>
        <taxon>Bacteria</taxon>
        <taxon>Bacillati</taxon>
        <taxon>Actinomycetota</taxon>
        <taxon>Actinomycetes</taxon>
        <taxon>Candidatus Nanopelagicales</taxon>
        <taxon>Candidatus Nanopelagicaceae</taxon>
        <taxon>Candidatus Planktophila</taxon>
    </lineage>
</organism>
<dbReference type="InterPro" id="IPR045931">
    <property type="entry name" value="DUF6350"/>
</dbReference>
<feature type="transmembrane region" description="Helical" evidence="1">
    <location>
        <begin position="108"/>
        <end position="126"/>
    </location>
</feature>
<feature type="transmembrane region" description="Helical" evidence="1">
    <location>
        <begin position="299"/>
        <end position="321"/>
    </location>
</feature>
<evidence type="ECO:0000313" key="2">
    <source>
        <dbReference type="EMBL" id="ASY16303.1"/>
    </source>
</evidence>
<evidence type="ECO:0000313" key="3">
    <source>
        <dbReference type="Proteomes" id="UP000217215"/>
    </source>
</evidence>
<feature type="transmembrane region" description="Helical" evidence="1">
    <location>
        <begin position="268"/>
        <end position="287"/>
    </location>
</feature>
<dbReference type="EMBL" id="CP016773">
    <property type="protein sequence ID" value="ASY16303.1"/>
    <property type="molecule type" value="Genomic_DNA"/>
</dbReference>
<dbReference type="AlphaFoldDB" id="A0A249KHM4"/>
<feature type="transmembrane region" description="Helical" evidence="1">
    <location>
        <begin position="333"/>
        <end position="352"/>
    </location>
</feature>